<name>A0ACB9GA11_CICIN</name>
<reference evidence="1 2" key="2">
    <citation type="journal article" date="2022" name="Mol. Ecol. Resour.">
        <title>The genomes of chicory, endive, great burdock and yacon provide insights into Asteraceae paleo-polyploidization history and plant inulin production.</title>
        <authorList>
            <person name="Fan W."/>
            <person name="Wang S."/>
            <person name="Wang H."/>
            <person name="Wang A."/>
            <person name="Jiang F."/>
            <person name="Liu H."/>
            <person name="Zhao H."/>
            <person name="Xu D."/>
            <person name="Zhang Y."/>
        </authorList>
    </citation>
    <scope>NUCLEOTIDE SEQUENCE [LARGE SCALE GENOMIC DNA]</scope>
    <source>
        <strain evidence="2">cv. Punajuju</strain>
        <tissue evidence="1">Leaves</tissue>
    </source>
</reference>
<evidence type="ECO:0000313" key="2">
    <source>
        <dbReference type="Proteomes" id="UP001055811"/>
    </source>
</evidence>
<organism evidence="1 2">
    <name type="scientific">Cichorium intybus</name>
    <name type="common">Chicory</name>
    <dbReference type="NCBI Taxonomy" id="13427"/>
    <lineage>
        <taxon>Eukaryota</taxon>
        <taxon>Viridiplantae</taxon>
        <taxon>Streptophyta</taxon>
        <taxon>Embryophyta</taxon>
        <taxon>Tracheophyta</taxon>
        <taxon>Spermatophyta</taxon>
        <taxon>Magnoliopsida</taxon>
        <taxon>eudicotyledons</taxon>
        <taxon>Gunneridae</taxon>
        <taxon>Pentapetalae</taxon>
        <taxon>asterids</taxon>
        <taxon>campanulids</taxon>
        <taxon>Asterales</taxon>
        <taxon>Asteraceae</taxon>
        <taxon>Cichorioideae</taxon>
        <taxon>Cichorieae</taxon>
        <taxon>Cichoriinae</taxon>
        <taxon>Cichorium</taxon>
    </lineage>
</organism>
<sequence length="204" mass="23676">MDFGHAPEDFGGGEIVPGFRLGSFQMDSVANNVYSDHDSVMGTATRIPRLIKVEGFAEWKYRFEQYIKMKDVKLWRMEEYYDLDFERVEPDEKALATLSMALSPEITQGFHEYKSAKALWDVLIDVYEGNDDMKQSMQDLFRQRFNMFNHVLRESLEAQLQCFITLNTEMTTAGITLSKTEVNKKLLNSLPRSWDMNVTVIKKS</sequence>
<reference evidence="2" key="1">
    <citation type="journal article" date="2022" name="Mol. Ecol. Resour.">
        <title>The genomes of chicory, endive, great burdock and yacon provide insights into Asteraceae palaeo-polyploidization history and plant inulin production.</title>
        <authorList>
            <person name="Fan W."/>
            <person name="Wang S."/>
            <person name="Wang H."/>
            <person name="Wang A."/>
            <person name="Jiang F."/>
            <person name="Liu H."/>
            <person name="Zhao H."/>
            <person name="Xu D."/>
            <person name="Zhang Y."/>
        </authorList>
    </citation>
    <scope>NUCLEOTIDE SEQUENCE [LARGE SCALE GENOMIC DNA]</scope>
    <source>
        <strain evidence="2">cv. Punajuju</strain>
    </source>
</reference>
<gene>
    <name evidence="1" type="ORF">L2E82_10306</name>
</gene>
<proteinExistence type="predicted"/>
<comment type="caution">
    <text evidence="1">The sequence shown here is derived from an EMBL/GenBank/DDBJ whole genome shotgun (WGS) entry which is preliminary data.</text>
</comment>
<accession>A0ACB9GA11</accession>
<dbReference type="EMBL" id="CM042010">
    <property type="protein sequence ID" value="KAI3780329.1"/>
    <property type="molecule type" value="Genomic_DNA"/>
</dbReference>
<protein>
    <submittedName>
        <fullName evidence="1">Uncharacterized protein</fullName>
    </submittedName>
</protein>
<dbReference type="Proteomes" id="UP001055811">
    <property type="component" value="Linkage Group LG02"/>
</dbReference>
<evidence type="ECO:0000313" key="1">
    <source>
        <dbReference type="EMBL" id="KAI3780329.1"/>
    </source>
</evidence>
<keyword evidence="2" id="KW-1185">Reference proteome</keyword>